<dbReference type="Proteomes" id="UP000027238">
    <property type="component" value="Unassembled WGS sequence"/>
</dbReference>
<evidence type="ECO:0000313" key="2">
    <source>
        <dbReference type="Proteomes" id="UP000027238"/>
    </source>
</evidence>
<dbReference type="EMBL" id="JMSE01001445">
    <property type="protein sequence ID" value="KDN61057.1"/>
    <property type="molecule type" value="Genomic_DNA"/>
</dbReference>
<evidence type="ECO:0000313" key="1">
    <source>
        <dbReference type="EMBL" id="KDN61057.1"/>
    </source>
</evidence>
<gene>
    <name evidence="1" type="ORF">CSUB01_01822</name>
</gene>
<dbReference type="HOGENOM" id="CLU_1844973_0_0_1"/>
<keyword evidence="2" id="KW-1185">Reference proteome</keyword>
<proteinExistence type="predicted"/>
<comment type="caution">
    <text evidence="1">The sequence shown here is derived from an EMBL/GenBank/DDBJ whole genome shotgun (WGS) entry which is preliminary data.</text>
</comment>
<protein>
    <submittedName>
        <fullName evidence="1">Uncharacterized protein</fullName>
    </submittedName>
</protein>
<accession>A0A066WWI3</accession>
<dbReference type="AlphaFoldDB" id="A0A066WWI3"/>
<reference evidence="2" key="1">
    <citation type="journal article" date="2014" name="Genome Announc.">
        <title>Draft genome sequence of Colletotrichum sublineola, a destructive pathogen of cultivated sorghum.</title>
        <authorList>
            <person name="Baroncelli R."/>
            <person name="Sanz-Martin J.M."/>
            <person name="Rech G.E."/>
            <person name="Sukno S.A."/>
            <person name="Thon M.R."/>
        </authorList>
    </citation>
    <scope>NUCLEOTIDE SEQUENCE [LARGE SCALE GENOMIC DNA]</scope>
    <source>
        <strain evidence="2">TX430BB</strain>
    </source>
</reference>
<name>A0A066WWI3_COLSU</name>
<sequence length="139" mass="14981">MSIQGEISAEDFRLEWVAQRTVEDVSTPARQTSLSNERPIFDFRLTACSCRAAVARSPSPVLPPQTLTQLGLCRHLLASRDVQNECLSVRREDSMRQKLSRPYNGRLYMCAQSAFSSSAATAAATAAAATAAAAAAAEM</sequence>
<organism evidence="1 2">
    <name type="scientific">Colletotrichum sublineola</name>
    <name type="common">Sorghum anthracnose fungus</name>
    <dbReference type="NCBI Taxonomy" id="1173701"/>
    <lineage>
        <taxon>Eukaryota</taxon>
        <taxon>Fungi</taxon>
        <taxon>Dikarya</taxon>
        <taxon>Ascomycota</taxon>
        <taxon>Pezizomycotina</taxon>
        <taxon>Sordariomycetes</taxon>
        <taxon>Hypocreomycetidae</taxon>
        <taxon>Glomerellales</taxon>
        <taxon>Glomerellaceae</taxon>
        <taxon>Colletotrichum</taxon>
        <taxon>Colletotrichum graminicola species complex</taxon>
    </lineage>
</organism>